<sequence>MSKVYIAGGVRTPIGKTGGILKDFLPEQLAAAVLNAVITRNGLSPNAVDQVILGNVVGPGGNIARVSVLEAGWPYHIPALTVDLQCGSGLSAINLAAALIQSGQADLVIAGGVESTSLAPRRQFHAADPRFQGETVFYEQAPFSPAAIGNPDTGEAAENLARLLDISRQEMDELALESHRRAALAKKQGIVNDMILPLGTEEKQINADECIRENMRLKLLERMPAAFLSGGRITAGNACLKHDGAAVVLLSSEKALVKYGLQPLAVMLGSAACGRDPNTFPLSPVGAIHKLLRQADLPLAAVDRLEINEAFAVKILACCRELDYSLEQTNTLGGALAYGHPYGASGAIILLHLIKALQQGKGQLGIAAIGAVGGMGVASLIERC</sequence>
<evidence type="ECO:0000256" key="3">
    <source>
        <dbReference type="ARBA" id="ARBA00022679"/>
    </source>
</evidence>
<dbReference type="Pfam" id="PF02803">
    <property type="entry name" value="Thiolase_C"/>
    <property type="match status" value="1"/>
</dbReference>
<reference evidence="9 10" key="1">
    <citation type="submission" date="2019-03" db="EMBL/GenBank/DDBJ databases">
        <title>Genomic Encyclopedia of Type Strains, Phase IV (KMG-IV): sequencing the most valuable type-strain genomes for metagenomic binning, comparative biology and taxonomic classification.</title>
        <authorList>
            <person name="Goeker M."/>
        </authorList>
    </citation>
    <scope>NUCLEOTIDE SEQUENCE [LARGE SCALE GENOMIC DNA]</scope>
    <source>
        <strain evidence="9 10">DSM 15969</strain>
    </source>
</reference>
<dbReference type="PIRSF" id="PIRSF000429">
    <property type="entry name" value="Ac-CoA_Ac_transf"/>
    <property type="match status" value="1"/>
</dbReference>
<feature type="domain" description="Thiolase N-terminal" evidence="7">
    <location>
        <begin position="4"/>
        <end position="253"/>
    </location>
</feature>
<dbReference type="PANTHER" id="PTHR18919:SF107">
    <property type="entry name" value="ACETYL-COA ACETYLTRANSFERASE, CYTOSOLIC"/>
    <property type="match status" value="1"/>
</dbReference>
<gene>
    <name evidence="9" type="ORF">EV210_104291</name>
</gene>
<evidence type="ECO:0000256" key="6">
    <source>
        <dbReference type="RuleBase" id="RU003557"/>
    </source>
</evidence>
<dbReference type="SUPFAM" id="SSF53901">
    <property type="entry name" value="Thiolase-like"/>
    <property type="match status" value="2"/>
</dbReference>
<dbReference type="NCBIfam" id="TIGR01930">
    <property type="entry name" value="AcCoA-C-Actrans"/>
    <property type="match status" value="1"/>
</dbReference>
<protein>
    <recommendedName>
        <fullName evidence="2">acetyl-CoA C-acetyltransferase</fullName>
        <ecNumber evidence="2">2.3.1.9</ecNumber>
    </recommendedName>
    <alternativeName>
        <fullName evidence="5">Acetoacetyl-CoA thiolase</fullName>
    </alternativeName>
</protein>
<dbReference type="EMBL" id="SLUI01000004">
    <property type="protein sequence ID" value="TCL38307.1"/>
    <property type="molecule type" value="Genomic_DNA"/>
</dbReference>
<dbReference type="Proteomes" id="UP000295063">
    <property type="component" value="Unassembled WGS sequence"/>
</dbReference>
<dbReference type="InterPro" id="IPR020613">
    <property type="entry name" value="Thiolase_CS"/>
</dbReference>
<name>A0A4V2Q8T6_9FIRM</name>
<dbReference type="AlphaFoldDB" id="A0A4V2Q8T6"/>
<dbReference type="Gene3D" id="3.40.47.10">
    <property type="match status" value="1"/>
</dbReference>
<comment type="similarity">
    <text evidence="1 6">Belongs to the thiolase-like superfamily. Thiolase family.</text>
</comment>
<evidence type="ECO:0000256" key="4">
    <source>
        <dbReference type="ARBA" id="ARBA00023315"/>
    </source>
</evidence>
<dbReference type="RefSeq" id="WP_132078121.1">
    <property type="nucleotide sequence ID" value="NZ_SLUI01000004.1"/>
</dbReference>
<dbReference type="InterPro" id="IPR002155">
    <property type="entry name" value="Thiolase"/>
</dbReference>
<organism evidence="9 10">
    <name type="scientific">Anaerospora hongkongensis</name>
    <dbReference type="NCBI Taxonomy" id="244830"/>
    <lineage>
        <taxon>Bacteria</taxon>
        <taxon>Bacillati</taxon>
        <taxon>Bacillota</taxon>
        <taxon>Negativicutes</taxon>
        <taxon>Selenomonadales</taxon>
        <taxon>Sporomusaceae</taxon>
        <taxon>Anaerospora</taxon>
    </lineage>
</organism>
<evidence type="ECO:0000259" key="8">
    <source>
        <dbReference type="Pfam" id="PF02803"/>
    </source>
</evidence>
<dbReference type="InterPro" id="IPR016039">
    <property type="entry name" value="Thiolase-like"/>
</dbReference>
<evidence type="ECO:0000259" key="7">
    <source>
        <dbReference type="Pfam" id="PF00108"/>
    </source>
</evidence>
<evidence type="ECO:0000256" key="5">
    <source>
        <dbReference type="ARBA" id="ARBA00030755"/>
    </source>
</evidence>
<comment type="caution">
    <text evidence="9">The sequence shown here is derived from an EMBL/GenBank/DDBJ whole genome shotgun (WGS) entry which is preliminary data.</text>
</comment>
<dbReference type="EC" id="2.3.1.9" evidence="2"/>
<dbReference type="InterPro" id="IPR020617">
    <property type="entry name" value="Thiolase_C"/>
</dbReference>
<evidence type="ECO:0000256" key="1">
    <source>
        <dbReference type="ARBA" id="ARBA00010982"/>
    </source>
</evidence>
<dbReference type="Pfam" id="PF00108">
    <property type="entry name" value="Thiolase_N"/>
    <property type="match status" value="1"/>
</dbReference>
<evidence type="ECO:0000256" key="2">
    <source>
        <dbReference type="ARBA" id="ARBA00012705"/>
    </source>
</evidence>
<evidence type="ECO:0000313" key="10">
    <source>
        <dbReference type="Proteomes" id="UP000295063"/>
    </source>
</evidence>
<keyword evidence="4 6" id="KW-0012">Acyltransferase</keyword>
<dbReference type="InterPro" id="IPR020616">
    <property type="entry name" value="Thiolase_N"/>
</dbReference>
<keyword evidence="10" id="KW-1185">Reference proteome</keyword>
<dbReference type="CDD" id="cd00751">
    <property type="entry name" value="thiolase"/>
    <property type="match status" value="1"/>
</dbReference>
<dbReference type="PANTHER" id="PTHR18919">
    <property type="entry name" value="ACETYL-COA C-ACYLTRANSFERASE"/>
    <property type="match status" value="1"/>
</dbReference>
<evidence type="ECO:0000313" key="9">
    <source>
        <dbReference type="EMBL" id="TCL38307.1"/>
    </source>
</evidence>
<dbReference type="GO" id="GO:0003985">
    <property type="term" value="F:acetyl-CoA C-acetyltransferase activity"/>
    <property type="evidence" value="ECO:0007669"/>
    <property type="project" value="UniProtKB-EC"/>
</dbReference>
<accession>A0A4V2Q8T6</accession>
<dbReference type="PROSITE" id="PS00737">
    <property type="entry name" value="THIOLASE_2"/>
    <property type="match status" value="1"/>
</dbReference>
<dbReference type="OrthoDB" id="56116at2"/>
<keyword evidence="3 6" id="KW-0808">Transferase</keyword>
<feature type="domain" description="Thiolase C-terminal" evidence="8">
    <location>
        <begin position="262"/>
        <end position="383"/>
    </location>
</feature>
<proteinExistence type="inferred from homology"/>